<dbReference type="InterPro" id="IPR036397">
    <property type="entry name" value="RNaseH_sf"/>
</dbReference>
<comment type="subcellular location">
    <subcellularLocation>
        <location evidence="1 6">Nucleus</location>
    </subcellularLocation>
</comment>
<dbReference type="CDD" id="cd11378">
    <property type="entry name" value="DUF296"/>
    <property type="match status" value="1"/>
</dbReference>
<evidence type="ECO:0000256" key="2">
    <source>
        <dbReference type="ARBA" id="ARBA00023015"/>
    </source>
</evidence>
<feature type="compositionally biased region" description="Basic residues" evidence="7">
    <location>
        <begin position="154"/>
        <end position="163"/>
    </location>
</feature>
<dbReference type="PANTHER" id="PTHR31500:SF18">
    <property type="entry name" value="AT-HOOK MOTIF NUCLEAR-LOCALIZED PROTEIN 3"/>
    <property type="match status" value="1"/>
</dbReference>
<dbReference type="Pfam" id="PF03479">
    <property type="entry name" value="PCC"/>
    <property type="match status" value="1"/>
</dbReference>
<evidence type="ECO:0000313" key="9">
    <source>
        <dbReference type="EMBL" id="KAH0902246.1"/>
    </source>
</evidence>
<name>A0ABQ8BBR9_BRANA</name>
<comment type="function">
    <text evidence="6">Transcription factor that specifically binds AT-rich DNA sequences related to the nuclear matrix attachment regions (MARs).</text>
</comment>
<dbReference type="Pfam" id="PF13456">
    <property type="entry name" value="RVT_3"/>
    <property type="match status" value="1"/>
</dbReference>
<evidence type="ECO:0000256" key="6">
    <source>
        <dbReference type="RuleBase" id="RU367031"/>
    </source>
</evidence>
<dbReference type="InterPro" id="IPR012337">
    <property type="entry name" value="RNaseH-like_sf"/>
</dbReference>
<feature type="region of interest" description="Disordered" evidence="7">
    <location>
        <begin position="109"/>
        <end position="203"/>
    </location>
</feature>
<evidence type="ECO:0000256" key="4">
    <source>
        <dbReference type="ARBA" id="ARBA00023163"/>
    </source>
</evidence>
<dbReference type="SUPFAM" id="SSF53098">
    <property type="entry name" value="Ribonuclease H-like"/>
    <property type="match status" value="1"/>
</dbReference>
<keyword evidence="10" id="KW-1185">Reference proteome</keyword>
<protein>
    <recommendedName>
        <fullName evidence="6">AT-hook motif nuclear-localized protein</fullName>
    </recommendedName>
</protein>
<evidence type="ECO:0000256" key="7">
    <source>
        <dbReference type="SAM" id="MobiDB-lite"/>
    </source>
</evidence>
<comment type="domain">
    <text evidence="6">The PPC domain mediates interactions between AHL proteins.</text>
</comment>
<evidence type="ECO:0000313" key="10">
    <source>
        <dbReference type="Proteomes" id="UP000824890"/>
    </source>
</evidence>
<reference evidence="9 10" key="1">
    <citation type="submission" date="2021-05" db="EMBL/GenBank/DDBJ databases">
        <title>Genome Assembly of Synthetic Allotetraploid Brassica napus Reveals Homoeologous Exchanges between Subgenomes.</title>
        <authorList>
            <person name="Davis J.T."/>
        </authorList>
    </citation>
    <scope>NUCLEOTIDE SEQUENCE [LARGE SCALE GENOMIC DNA]</scope>
    <source>
        <strain evidence="10">cv. Da-Ae</strain>
        <tissue evidence="9">Seedling</tissue>
    </source>
</reference>
<evidence type="ECO:0000259" key="8">
    <source>
        <dbReference type="PROSITE" id="PS51742"/>
    </source>
</evidence>
<keyword evidence="3 6" id="KW-0238">DNA-binding</keyword>
<dbReference type="PANTHER" id="PTHR31500">
    <property type="entry name" value="AT-HOOK MOTIF NUCLEAR-LOCALIZED PROTEIN 9"/>
    <property type="match status" value="1"/>
</dbReference>
<keyword evidence="2 6" id="KW-0805">Transcription regulation</keyword>
<dbReference type="InterPro" id="IPR039605">
    <property type="entry name" value="AHL"/>
</dbReference>
<dbReference type="Gene3D" id="3.30.1330.80">
    <property type="entry name" value="Hypothetical protein, similar to alpha- acetolactate decarboxylase, domain 2"/>
    <property type="match status" value="1"/>
</dbReference>
<feature type="compositionally biased region" description="Pro residues" evidence="7">
    <location>
        <begin position="113"/>
        <end position="126"/>
    </location>
</feature>
<accession>A0ABQ8BBR9</accession>
<dbReference type="PROSITE" id="PS51742">
    <property type="entry name" value="PPC"/>
    <property type="match status" value="1"/>
</dbReference>
<evidence type="ECO:0000256" key="1">
    <source>
        <dbReference type="ARBA" id="ARBA00004123"/>
    </source>
</evidence>
<dbReference type="Proteomes" id="UP000824890">
    <property type="component" value="Unassembled WGS sequence"/>
</dbReference>
<sequence>MDLETGQVVGIRVSDSEVFNPLLHWMMMCIIIIMTCENGALTSPARGTVGLNERTGDHSCVGGESGRFGRGSSDLGSTHFVGVTHLYVQMEEREGTNNNTTSLNHQAAAAYPMDPPRPDNPNPFSAPPTTSSVGNAAPPFSLTMPTETASSEKQKKKRGRPRKYNPDGTLAVTLSPMPISSSVPLTSGLPPRKRGRGRGRSSQWLKKPEMFQFDRSPALVLTCLESVETSFAGVGTAADFVGANFTPHMLTVNAGEDVTMKIMTFSQQGSRAICILSANGLISNVTLRQTTTSGGTLTYEGRFEILSLTGLFMQTDSGGTRSRAGGMSVCLAGPDGRVFGGGLAGLFLAAGPVQVMVATFVAAQEQSHLQLAKERRQRFGAQPPPSISFNITAEERKARFERLNNNSVTVPAPTPSYPHDNTGNAVHSYYTNSVNHVKDPFSSIQGGGGGGGGGEDEGEEDEGDGDELEVMGFQVLVDGFINTYCEQGTVKCNIGASWSEGSSSSGAAWILRDSNGSVMLHSRRQYSGIGSNREAELWAILWAVEGMRSTNQQNITFEADFEQAREVFLNPNRFPSLRSLSSTILAMLSDLESWRFAHVNTSRNFPATRIAASVTRDNRTQSYVARGGPYWLSQTLNEEKRLG</sequence>
<feature type="domain" description="PPC" evidence="8">
    <location>
        <begin position="242"/>
        <end position="385"/>
    </location>
</feature>
<dbReference type="SUPFAM" id="SSF117856">
    <property type="entry name" value="AF0104/ALDC/Ptd012-like"/>
    <property type="match status" value="1"/>
</dbReference>
<organism evidence="9 10">
    <name type="scientific">Brassica napus</name>
    <name type="common">Rape</name>
    <dbReference type="NCBI Taxonomy" id="3708"/>
    <lineage>
        <taxon>Eukaryota</taxon>
        <taxon>Viridiplantae</taxon>
        <taxon>Streptophyta</taxon>
        <taxon>Embryophyta</taxon>
        <taxon>Tracheophyta</taxon>
        <taxon>Spermatophyta</taxon>
        <taxon>Magnoliopsida</taxon>
        <taxon>eudicotyledons</taxon>
        <taxon>Gunneridae</taxon>
        <taxon>Pentapetalae</taxon>
        <taxon>rosids</taxon>
        <taxon>malvids</taxon>
        <taxon>Brassicales</taxon>
        <taxon>Brassicaceae</taxon>
        <taxon>Brassiceae</taxon>
        <taxon>Brassica</taxon>
    </lineage>
</organism>
<keyword evidence="4 6" id="KW-0804">Transcription</keyword>
<keyword evidence="5 6" id="KW-0539">Nucleus</keyword>
<proteinExistence type="predicted"/>
<dbReference type="InterPro" id="IPR005175">
    <property type="entry name" value="PPC_dom"/>
</dbReference>
<feature type="region of interest" description="Disordered" evidence="7">
    <location>
        <begin position="440"/>
        <end position="465"/>
    </location>
</feature>
<dbReference type="InterPro" id="IPR044730">
    <property type="entry name" value="RNase_H-like_dom_plant"/>
</dbReference>
<dbReference type="CDD" id="cd06222">
    <property type="entry name" value="RNase_H_like"/>
    <property type="match status" value="1"/>
</dbReference>
<feature type="compositionally biased region" description="Acidic residues" evidence="7">
    <location>
        <begin position="454"/>
        <end position="465"/>
    </location>
</feature>
<dbReference type="InterPro" id="IPR002156">
    <property type="entry name" value="RNaseH_domain"/>
</dbReference>
<evidence type="ECO:0000256" key="3">
    <source>
        <dbReference type="ARBA" id="ARBA00023125"/>
    </source>
</evidence>
<dbReference type="Gene3D" id="3.30.420.10">
    <property type="entry name" value="Ribonuclease H-like superfamily/Ribonuclease H"/>
    <property type="match status" value="1"/>
</dbReference>
<dbReference type="EMBL" id="JAGKQM010000011">
    <property type="protein sequence ID" value="KAH0902246.1"/>
    <property type="molecule type" value="Genomic_DNA"/>
</dbReference>
<gene>
    <name evidence="9" type="ORF">HID58_041749</name>
</gene>
<evidence type="ECO:0000256" key="5">
    <source>
        <dbReference type="ARBA" id="ARBA00023242"/>
    </source>
</evidence>
<comment type="caution">
    <text evidence="9">The sequence shown here is derived from an EMBL/GenBank/DDBJ whole genome shotgun (WGS) entry which is preliminary data.</text>
</comment>